<evidence type="ECO:0000256" key="5">
    <source>
        <dbReference type="ARBA" id="ARBA00023136"/>
    </source>
</evidence>
<accession>A0A1I2ELX7</accession>
<dbReference type="STRING" id="35752.SAMN05421541_104572"/>
<keyword evidence="5 7" id="KW-0472">Membrane</keyword>
<keyword evidence="3 7" id="KW-0812">Transmembrane</keyword>
<evidence type="ECO:0000313" key="8">
    <source>
        <dbReference type="EMBL" id="SFE93875.1"/>
    </source>
</evidence>
<feature type="region of interest" description="Disordered" evidence="6">
    <location>
        <begin position="216"/>
        <end position="263"/>
    </location>
</feature>
<feature type="transmembrane region" description="Helical" evidence="7">
    <location>
        <begin position="65"/>
        <end position="86"/>
    </location>
</feature>
<feature type="transmembrane region" description="Helical" evidence="7">
    <location>
        <begin position="388"/>
        <end position="406"/>
    </location>
</feature>
<dbReference type="SUPFAM" id="SSF103473">
    <property type="entry name" value="MFS general substrate transporter"/>
    <property type="match status" value="1"/>
</dbReference>
<feature type="transmembrane region" description="Helical" evidence="7">
    <location>
        <begin position="37"/>
        <end position="59"/>
    </location>
</feature>
<feature type="transmembrane region" description="Helical" evidence="7">
    <location>
        <begin position="438"/>
        <end position="458"/>
    </location>
</feature>
<reference evidence="8 9" key="1">
    <citation type="submission" date="2016-10" db="EMBL/GenBank/DDBJ databases">
        <authorList>
            <person name="de Groot N.N."/>
        </authorList>
    </citation>
    <scope>NUCLEOTIDE SEQUENCE [LARGE SCALE GENOMIC DNA]</scope>
    <source>
        <strain evidence="8 9">DSM 43019</strain>
    </source>
</reference>
<evidence type="ECO:0000256" key="7">
    <source>
        <dbReference type="SAM" id="Phobius"/>
    </source>
</evidence>
<feature type="transmembrane region" description="Helical" evidence="7">
    <location>
        <begin position="187"/>
        <end position="207"/>
    </location>
</feature>
<dbReference type="GO" id="GO:0022857">
    <property type="term" value="F:transmembrane transporter activity"/>
    <property type="evidence" value="ECO:0007669"/>
    <property type="project" value="InterPro"/>
</dbReference>
<keyword evidence="2" id="KW-1003">Cell membrane</keyword>
<evidence type="ECO:0000256" key="3">
    <source>
        <dbReference type="ARBA" id="ARBA00022692"/>
    </source>
</evidence>
<protein>
    <submittedName>
        <fullName evidence="8">Major Facilitator Superfamily protein</fullName>
    </submittedName>
</protein>
<dbReference type="Pfam" id="PF07690">
    <property type="entry name" value="MFS_1"/>
    <property type="match status" value="1"/>
</dbReference>
<evidence type="ECO:0000256" key="4">
    <source>
        <dbReference type="ARBA" id="ARBA00022989"/>
    </source>
</evidence>
<evidence type="ECO:0000256" key="6">
    <source>
        <dbReference type="SAM" id="MobiDB-lite"/>
    </source>
</evidence>
<dbReference type="InterPro" id="IPR011701">
    <property type="entry name" value="MFS"/>
</dbReference>
<feature type="transmembrane region" description="Helical" evidence="7">
    <location>
        <begin position="161"/>
        <end position="181"/>
    </location>
</feature>
<keyword evidence="4 7" id="KW-1133">Transmembrane helix</keyword>
<feature type="transmembrane region" description="Helical" evidence="7">
    <location>
        <begin position="325"/>
        <end position="345"/>
    </location>
</feature>
<proteinExistence type="predicted"/>
<dbReference type="EMBL" id="FONV01000004">
    <property type="protein sequence ID" value="SFE93875.1"/>
    <property type="molecule type" value="Genomic_DNA"/>
</dbReference>
<evidence type="ECO:0000256" key="1">
    <source>
        <dbReference type="ARBA" id="ARBA00004651"/>
    </source>
</evidence>
<dbReference type="AlphaFoldDB" id="A0A1I2ELX7"/>
<evidence type="ECO:0000313" key="9">
    <source>
        <dbReference type="Proteomes" id="UP000199645"/>
    </source>
</evidence>
<dbReference type="CDD" id="cd06173">
    <property type="entry name" value="MFS_MefA_like"/>
    <property type="match status" value="1"/>
</dbReference>
<dbReference type="InterPro" id="IPR036259">
    <property type="entry name" value="MFS_trans_sf"/>
</dbReference>
<feature type="transmembrane region" description="Helical" evidence="7">
    <location>
        <begin position="357"/>
        <end position="382"/>
    </location>
</feature>
<comment type="subcellular location">
    <subcellularLocation>
        <location evidence="1">Cell membrane</location>
        <topology evidence="1">Multi-pass membrane protein</topology>
    </subcellularLocation>
</comment>
<dbReference type="OrthoDB" id="145388at2"/>
<gene>
    <name evidence="8" type="ORF">SAMN05421541_104572</name>
</gene>
<evidence type="ECO:0000256" key="2">
    <source>
        <dbReference type="ARBA" id="ARBA00022475"/>
    </source>
</evidence>
<feature type="transmembrane region" description="Helical" evidence="7">
    <location>
        <begin position="290"/>
        <end position="313"/>
    </location>
</feature>
<organism evidence="8 9">
    <name type="scientific">Actinoplanes philippinensis</name>
    <dbReference type="NCBI Taxonomy" id="35752"/>
    <lineage>
        <taxon>Bacteria</taxon>
        <taxon>Bacillati</taxon>
        <taxon>Actinomycetota</taxon>
        <taxon>Actinomycetes</taxon>
        <taxon>Micromonosporales</taxon>
        <taxon>Micromonosporaceae</taxon>
        <taxon>Actinoplanes</taxon>
    </lineage>
</organism>
<dbReference type="Proteomes" id="UP000199645">
    <property type="component" value="Unassembled WGS sequence"/>
</dbReference>
<keyword evidence="9" id="KW-1185">Reference proteome</keyword>
<dbReference type="PANTHER" id="PTHR23513:SF18">
    <property type="entry name" value="INTEGRAL MEMBRANE PROTEIN"/>
    <property type="match status" value="1"/>
</dbReference>
<dbReference type="RefSeq" id="WP_093613478.1">
    <property type="nucleotide sequence ID" value="NZ_BOMT01000096.1"/>
</dbReference>
<name>A0A1I2ELX7_9ACTN</name>
<dbReference type="GO" id="GO:0005886">
    <property type="term" value="C:plasma membrane"/>
    <property type="evidence" value="ECO:0007669"/>
    <property type="project" value="UniProtKB-SubCell"/>
</dbReference>
<sequence>MSNDRVAGAVRRLWPAGGAGAVRRLWPAGGAGAVRRLWLASAFSAGSTWTMQIALFVAVLREHGVATLAVVELAGTVPALVVMPLAGALADRFDPRRLAITSMAVQAVCVAGLAALLDGGALWAVTALYAAQGVGDTVWAPARQLWLHRWVEPAGVARANAALGSISGLTIIAGATLGGVLSAWGPAYAMGVATLLKIAAVAPLLLLPRLPATHADPGSPAVPGAPAAPGLPTDPGLPAVPGVPTGPATPADPGLPADPAAPADPGRAGFRRQLVDGLGAVRDNRLAASVVWIGIAWGCIGGAYSVLLAGHALTDLRLSSATLGVLYAVDGAAVIAGTVVAARLAARRHLPAYAGAYLLQGAAWALFFVAGDVVLATAALAVMRLSSGVIIALDTTILLATVPARLRGRVTGLHITTYSATARASLALYGVLLTVADARLLGVVSGVVSMAIGLVWWWTQRRDSPRAYLSALS</sequence>
<feature type="transmembrane region" description="Helical" evidence="7">
    <location>
        <begin position="413"/>
        <end position="432"/>
    </location>
</feature>
<dbReference type="Gene3D" id="1.20.1250.20">
    <property type="entry name" value="MFS general substrate transporter like domains"/>
    <property type="match status" value="2"/>
</dbReference>
<dbReference type="PANTHER" id="PTHR23513">
    <property type="entry name" value="INTEGRAL MEMBRANE EFFLUX PROTEIN-RELATED"/>
    <property type="match status" value="1"/>
</dbReference>
<feature type="transmembrane region" description="Helical" evidence="7">
    <location>
        <begin position="98"/>
        <end position="116"/>
    </location>
</feature>